<protein>
    <submittedName>
        <fullName evidence="2">Uncharacterized protein</fullName>
    </submittedName>
</protein>
<dbReference type="Pfam" id="PF13181">
    <property type="entry name" value="TPR_8"/>
    <property type="match status" value="2"/>
</dbReference>
<dbReference type="eggNOG" id="COG4783">
    <property type="taxonomic scope" value="Bacteria"/>
</dbReference>
<proteinExistence type="predicted"/>
<gene>
    <name evidence="2" type="ORF">N783_19135</name>
</gene>
<dbReference type="OrthoDB" id="2080803at2"/>
<dbReference type="PROSITE" id="PS50005">
    <property type="entry name" value="TPR"/>
    <property type="match status" value="2"/>
</dbReference>
<dbReference type="InterPro" id="IPR011990">
    <property type="entry name" value="TPR-like_helical_dom_sf"/>
</dbReference>
<dbReference type="Proteomes" id="UP000030403">
    <property type="component" value="Unassembled WGS sequence"/>
</dbReference>
<dbReference type="Pfam" id="PF25058">
    <property type="entry name" value="ARM_TT21"/>
    <property type="match status" value="1"/>
</dbReference>
<organism evidence="2 3">
    <name type="scientific">Pontibacillus marinus BH030004 = DSM 16465</name>
    <dbReference type="NCBI Taxonomy" id="1385511"/>
    <lineage>
        <taxon>Bacteria</taxon>
        <taxon>Bacillati</taxon>
        <taxon>Bacillota</taxon>
        <taxon>Bacilli</taxon>
        <taxon>Bacillales</taxon>
        <taxon>Bacillaceae</taxon>
        <taxon>Pontibacillus</taxon>
    </lineage>
</organism>
<dbReference type="RefSeq" id="WP_027447437.1">
    <property type="nucleotide sequence ID" value="NZ_AULJ01000063.1"/>
</dbReference>
<keyword evidence="1" id="KW-0802">TPR repeat</keyword>
<dbReference type="EMBL" id="AVPF01000067">
    <property type="protein sequence ID" value="KGX84089.1"/>
    <property type="molecule type" value="Genomic_DNA"/>
</dbReference>
<dbReference type="eggNOG" id="COG0457">
    <property type="taxonomic scope" value="Bacteria"/>
</dbReference>
<evidence type="ECO:0000313" key="3">
    <source>
        <dbReference type="Proteomes" id="UP000030403"/>
    </source>
</evidence>
<comment type="caution">
    <text evidence="2">The sequence shown here is derived from an EMBL/GenBank/DDBJ whole genome shotgun (WGS) entry which is preliminary data.</text>
</comment>
<evidence type="ECO:0000313" key="2">
    <source>
        <dbReference type="EMBL" id="KGX84089.1"/>
    </source>
</evidence>
<dbReference type="Pfam" id="PF14559">
    <property type="entry name" value="TPR_19"/>
    <property type="match status" value="1"/>
</dbReference>
<dbReference type="SMART" id="SM00028">
    <property type="entry name" value="TPR"/>
    <property type="match status" value="4"/>
</dbReference>
<evidence type="ECO:0000256" key="1">
    <source>
        <dbReference type="PROSITE-ProRule" id="PRU00339"/>
    </source>
</evidence>
<name>A0A0A5FW12_9BACI</name>
<dbReference type="SUPFAM" id="SSF48452">
    <property type="entry name" value="TPR-like"/>
    <property type="match status" value="2"/>
</dbReference>
<dbReference type="InterPro" id="IPR019734">
    <property type="entry name" value="TPR_rpt"/>
</dbReference>
<dbReference type="PANTHER" id="PTHR12558">
    <property type="entry name" value="CELL DIVISION CYCLE 16,23,27"/>
    <property type="match status" value="1"/>
</dbReference>
<feature type="repeat" description="TPR" evidence="1">
    <location>
        <begin position="134"/>
        <end position="167"/>
    </location>
</feature>
<sequence length="418" mass="48562">MQGIEEAIQLMNAGKSEKAIETLRTELSRANDEEKYTIAEMFMQWGMEDEAKEILLELKSRFPGEHELTVMLAEIYIDQEQDEQAIELLNEIPEGDEEYLSALVQLADLYQAQGLFEVAETKLLAAKNIEPNEPVIDFALGELAFSTGEYQKSIPFYEKALRRNQQMGETEIPLRLAEAYAILGDFEQALDYFQASDDFTPDILFRYGFTAYQANRIDIAIRVWVKLVEEDPFYQSVYPLLAEAYEQEGMLDEAYDIAQKGLKKDEFNKDLFYLAGTLAFRLEHKQEGYQLVRTSLSLDPGYKEAALFLVERYKEDGDYEAVKDLLDYLHEMNEEDPLYTWELARANNELEYYKEALKGYQDAYNAFKDDSEFLKEYGYFLVEEGRVKEARDVLDRYLSIESTDEEVEAFLSRLHTTE</sequence>
<dbReference type="PANTHER" id="PTHR12558:SF13">
    <property type="entry name" value="CELL DIVISION CYCLE PROTEIN 27 HOMOLOG"/>
    <property type="match status" value="1"/>
</dbReference>
<dbReference type="Gene3D" id="1.25.40.10">
    <property type="entry name" value="Tetratricopeptide repeat domain"/>
    <property type="match status" value="2"/>
</dbReference>
<keyword evidence="3" id="KW-1185">Reference proteome</keyword>
<reference evidence="2 3" key="1">
    <citation type="submission" date="2013-08" db="EMBL/GenBank/DDBJ databases">
        <authorList>
            <person name="Huang J."/>
            <person name="Wang G."/>
        </authorList>
    </citation>
    <scope>NUCLEOTIDE SEQUENCE [LARGE SCALE GENOMIC DNA]</scope>
    <source>
        <strain evidence="2 3">BH030004</strain>
    </source>
</reference>
<feature type="repeat" description="TPR" evidence="1">
    <location>
        <begin position="170"/>
        <end position="203"/>
    </location>
</feature>
<dbReference type="STRING" id="1385511.GCA_000425225_03942"/>
<dbReference type="AlphaFoldDB" id="A0A0A5FW12"/>
<accession>A0A0A5FW12</accession>